<keyword evidence="2" id="KW-0227">DNA damage</keyword>
<feature type="compositionally biased region" description="Polar residues" evidence="6">
    <location>
        <begin position="7"/>
        <end position="17"/>
    </location>
</feature>
<proteinExistence type="predicted"/>
<evidence type="ECO:0000256" key="2">
    <source>
        <dbReference type="ARBA" id="ARBA00022763"/>
    </source>
</evidence>
<feature type="region of interest" description="Disordered" evidence="6">
    <location>
        <begin position="152"/>
        <end position="179"/>
    </location>
</feature>
<feature type="compositionally biased region" description="Polar residues" evidence="6">
    <location>
        <begin position="170"/>
        <end position="179"/>
    </location>
</feature>
<feature type="domain" description="UBZ4-type" evidence="7">
    <location>
        <begin position="25"/>
        <end position="49"/>
    </location>
</feature>
<keyword evidence="5" id="KW-0234">DNA repair</keyword>
<evidence type="ECO:0000256" key="5">
    <source>
        <dbReference type="ARBA" id="ARBA00023204"/>
    </source>
</evidence>
<evidence type="ECO:0000256" key="1">
    <source>
        <dbReference type="ARBA" id="ARBA00022723"/>
    </source>
</evidence>
<dbReference type="SMART" id="SM00734">
    <property type="entry name" value="ZnF_Rad18"/>
    <property type="match status" value="2"/>
</dbReference>
<dbReference type="InterPro" id="IPR006642">
    <property type="entry name" value="Rad18_UBZ4"/>
</dbReference>
<protein>
    <recommendedName>
        <fullName evidence="7">UBZ4-type domain-containing protein</fullName>
    </recommendedName>
</protein>
<keyword evidence="4" id="KW-0862">Zinc</keyword>
<evidence type="ECO:0000256" key="6">
    <source>
        <dbReference type="SAM" id="MobiDB-lite"/>
    </source>
</evidence>
<keyword evidence="1" id="KW-0479">Metal-binding</keyword>
<accession>A0A0H5RA93</accession>
<evidence type="ECO:0000259" key="7">
    <source>
        <dbReference type="SMART" id="SM00734"/>
    </source>
</evidence>
<dbReference type="GO" id="GO:0008270">
    <property type="term" value="F:zinc ion binding"/>
    <property type="evidence" value="ECO:0007669"/>
    <property type="project" value="UniProtKB-KW"/>
</dbReference>
<sequence length="589" mass="65123">MRKVLSATVTPPSTKSRTPLRPSPFVKCPACGKSVVTINMDDHLDRRCTVLNVRNITDNDDHENQAISNDNTEAGSVGNFSTTPRSRLLKPPDGSLPQSQPASRASPFVLCPFCQKSVVAIHIDDHLDRKCLSRHKEVDCDAATAVGAQDEDDSISSHSCDADPVIDPTKPSTPSFSQRSYCDALKPQPAIAFSRKGKRPIAYSQEWHWTQDDCGIWNLDFQLHATNGPAVNRSPSPEMSFSCFMLADDRSPSPVRVAVTFTCPGLPFESSDHKLTVNRPVSRSYRFAPSFLKSLLQKSVRLCRPWGAVRASLQLIRRAGLTEFLRRLTIIMVEDAVVHPALPWLVSLTIATSKGYRPPNSCVSLCLQLVYEIAAVKVRDVAVFGDGTVCVDLRTDLSSLGLTTTQCAIVQALLLRAQLGGMNCDVKMLRQSAQIWTQRFTTSRFSIDVTQDERFAFCEVIADANYRPYSMADVAVDVILVEGLDDEDLILSSVDHHCSDVADVLILRPSVRAVLPEASIDIALRLLHTVIWRCSSSLSNKGDMFDSKTGVIDNTVPAMLEKIFEAIRKDFYDFAIEFISARRSISSTR</sequence>
<feature type="domain" description="UBZ4-type" evidence="7">
    <location>
        <begin position="108"/>
        <end position="132"/>
    </location>
</feature>
<feature type="compositionally biased region" description="Polar residues" evidence="6">
    <location>
        <begin position="65"/>
        <end position="85"/>
    </location>
</feature>
<reference evidence="8" key="1">
    <citation type="submission" date="2015-04" db="EMBL/GenBank/DDBJ databases">
        <title>The genome sequence of the plant pathogenic Rhizarian Plasmodiophora brassicae reveals insights in its biotrophic life cycle and the origin of chitin synthesis.</title>
        <authorList>
            <person name="Schwelm A."/>
            <person name="Fogelqvist J."/>
            <person name="Knaust A."/>
            <person name="Julke S."/>
            <person name="Lilja T."/>
            <person name="Dhandapani V."/>
            <person name="Bonilla-Rosso G."/>
            <person name="Karlsson M."/>
            <person name="Shevchenko A."/>
            <person name="Choi S.R."/>
            <person name="Kim H.G."/>
            <person name="Park J.Y."/>
            <person name="Lim Y.P."/>
            <person name="Ludwig-Muller J."/>
            <person name="Dixelius C."/>
        </authorList>
    </citation>
    <scope>NUCLEOTIDE SEQUENCE</scope>
    <source>
        <tissue evidence="8">Potato root galls</tissue>
    </source>
</reference>
<feature type="region of interest" description="Disordered" evidence="6">
    <location>
        <begin position="60"/>
        <end position="101"/>
    </location>
</feature>
<evidence type="ECO:0000256" key="3">
    <source>
        <dbReference type="ARBA" id="ARBA00022771"/>
    </source>
</evidence>
<keyword evidence="3" id="KW-0863">Zinc-finger</keyword>
<evidence type="ECO:0000256" key="4">
    <source>
        <dbReference type="ARBA" id="ARBA00022833"/>
    </source>
</evidence>
<dbReference type="GO" id="GO:0006281">
    <property type="term" value="P:DNA repair"/>
    <property type="evidence" value="ECO:0007669"/>
    <property type="project" value="UniProtKB-KW"/>
</dbReference>
<dbReference type="GO" id="GO:0003677">
    <property type="term" value="F:DNA binding"/>
    <property type="evidence" value="ECO:0007669"/>
    <property type="project" value="InterPro"/>
</dbReference>
<feature type="region of interest" description="Disordered" evidence="6">
    <location>
        <begin position="1"/>
        <end position="22"/>
    </location>
</feature>
<dbReference type="AlphaFoldDB" id="A0A0H5RA93"/>
<name>A0A0H5RA93_9EUKA</name>
<dbReference type="EMBL" id="HACM01004897">
    <property type="protein sequence ID" value="CRZ05339.1"/>
    <property type="molecule type" value="Transcribed_RNA"/>
</dbReference>
<organism evidence="8">
    <name type="scientific">Spongospora subterranea</name>
    <dbReference type="NCBI Taxonomy" id="70186"/>
    <lineage>
        <taxon>Eukaryota</taxon>
        <taxon>Sar</taxon>
        <taxon>Rhizaria</taxon>
        <taxon>Endomyxa</taxon>
        <taxon>Phytomyxea</taxon>
        <taxon>Plasmodiophorida</taxon>
        <taxon>Plasmodiophoridae</taxon>
        <taxon>Spongospora</taxon>
    </lineage>
</organism>
<evidence type="ECO:0000313" key="8">
    <source>
        <dbReference type="EMBL" id="CRZ05339.1"/>
    </source>
</evidence>